<organism evidence="6 7">
    <name type="scientific">Palleronia pelagia</name>
    <dbReference type="NCBI Taxonomy" id="387096"/>
    <lineage>
        <taxon>Bacteria</taxon>
        <taxon>Pseudomonadati</taxon>
        <taxon>Pseudomonadota</taxon>
        <taxon>Alphaproteobacteria</taxon>
        <taxon>Rhodobacterales</taxon>
        <taxon>Roseobacteraceae</taxon>
        <taxon>Palleronia</taxon>
    </lineage>
</organism>
<evidence type="ECO:0000256" key="2">
    <source>
        <dbReference type="ARBA" id="ARBA00023015"/>
    </source>
</evidence>
<keyword evidence="2" id="KW-0805">Transcription regulation</keyword>
<dbReference type="InterPro" id="IPR000847">
    <property type="entry name" value="LysR_HTH_N"/>
</dbReference>
<comment type="similarity">
    <text evidence="1">Belongs to the LysR transcriptional regulatory family.</text>
</comment>
<dbReference type="PANTHER" id="PTHR30537:SF5">
    <property type="entry name" value="HTH-TYPE TRANSCRIPTIONAL ACTIVATOR TTDR-RELATED"/>
    <property type="match status" value="1"/>
</dbReference>
<accession>A0A1H8IZY5</accession>
<proteinExistence type="inferred from homology"/>
<feature type="domain" description="HTH lysR-type" evidence="5">
    <location>
        <begin position="3"/>
        <end position="60"/>
    </location>
</feature>
<dbReference type="FunFam" id="1.10.10.10:FF:000001">
    <property type="entry name" value="LysR family transcriptional regulator"/>
    <property type="match status" value="1"/>
</dbReference>
<dbReference type="CDD" id="cd08422">
    <property type="entry name" value="PBP2_CrgA_like"/>
    <property type="match status" value="1"/>
</dbReference>
<dbReference type="Proteomes" id="UP000199372">
    <property type="component" value="Unassembled WGS sequence"/>
</dbReference>
<dbReference type="Pfam" id="PF03466">
    <property type="entry name" value="LysR_substrate"/>
    <property type="match status" value="1"/>
</dbReference>
<sequence length="304" mass="33481">MIDQLRTMAIFQAVAELGSFRQAAKTLNLSPSVISHHVSTLEEQLGTPLLYRSTRRISLTDAGAELLAASQRMTAAALDGLSAVHRRAKQPTGTLTIAAATPFAQSPYVEAFTRFAQTFPDVHLKVQLEDNTVPLEGSNVDVAIRGRMHDLDDSSYKARKLGIVEFCVFAAPSYVHGRPEPQSMEDLADWDWIQSPPISWSAFATLADGTAPTRSPRVVATCNNFAMARKFVEEGLGFMIETYPLVADDFRAGRLVQLVPRVTLRPIDVYAIYPSNSPKDGLAHLFVDFMMGQPWTAEHSFGVR</sequence>
<gene>
    <name evidence="6" type="ORF">SAMN04488011_1064</name>
</gene>
<dbReference type="InterPro" id="IPR036390">
    <property type="entry name" value="WH_DNA-bd_sf"/>
</dbReference>
<evidence type="ECO:0000313" key="6">
    <source>
        <dbReference type="EMBL" id="SEN73949.1"/>
    </source>
</evidence>
<dbReference type="GO" id="GO:0003700">
    <property type="term" value="F:DNA-binding transcription factor activity"/>
    <property type="evidence" value="ECO:0007669"/>
    <property type="project" value="InterPro"/>
</dbReference>
<dbReference type="PANTHER" id="PTHR30537">
    <property type="entry name" value="HTH-TYPE TRANSCRIPTIONAL REGULATOR"/>
    <property type="match status" value="1"/>
</dbReference>
<dbReference type="AlphaFoldDB" id="A0A1H8IZY5"/>
<dbReference type="Gene3D" id="3.40.190.290">
    <property type="match status" value="1"/>
</dbReference>
<dbReference type="InterPro" id="IPR036388">
    <property type="entry name" value="WH-like_DNA-bd_sf"/>
</dbReference>
<dbReference type="InterPro" id="IPR058163">
    <property type="entry name" value="LysR-type_TF_proteobact-type"/>
</dbReference>
<evidence type="ECO:0000259" key="5">
    <source>
        <dbReference type="PROSITE" id="PS50931"/>
    </source>
</evidence>
<keyword evidence="3 6" id="KW-0238">DNA-binding</keyword>
<dbReference type="PROSITE" id="PS50931">
    <property type="entry name" value="HTH_LYSR"/>
    <property type="match status" value="1"/>
</dbReference>
<dbReference type="SUPFAM" id="SSF46785">
    <property type="entry name" value="Winged helix' DNA-binding domain"/>
    <property type="match status" value="1"/>
</dbReference>
<reference evidence="7" key="1">
    <citation type="submission" date="2016-10" db="EMBL/GenBank/DDBJ databases">
        <authorList>
            <person name="Varghese N."/>
            <person name="Submissions S."/>
        </authorList>
    </citation>
    <scope>NUCLEOTIDE SEQUENCE [LARGE SCALE GENOMIC DNA]</scope>
    <source>
        <strain evidence="7">DSM 26893</strain>
    </source>
</reference>
<evidence type="ECO:0000313" key="7">
    <source>
        <dbReference type="Proteomes" id="UP000199372"/>
    </source>
</evidence>
<dbReference type="OrthoDB" id="9813056at2"/>
<evidence type="ECO:0000256" key="1">
    <source>
        <dbReference type="ARBA" id="ARBA00009437"/>
    </source>
</evidence>
<dbReference type="EMBL" id="FOCM01000006">
    <property type="protein sequence ID" value="SEN73949.1"/>
    <property type="molecule type" value="Genomic_DNA"/>
</dbReference>
<dbReference type="SUPFAM" id="SSF53850">
    <property type="entry name" value="Periplasmic binding protein-like II"/>
    <property type="match status" value="1"/>
</dbReference>
<evidence type="ECO:0000256" key="3">
    <source>
        <dbReference type="ARBA" id="ARBA00023125"/>
    </source>
</evidence>
<name>A0A1H8IZY5_9RHOB</name>
<dbReference type="InterPro" id="IPR005119">
    <property type="entry name" value="LysR_subst-bd"/>
</dbReference>
<dbReference type="Gene3D" id="1.10.10.10">
    <property type="entry name" value="Winged helix-like DNA-binding domain superfamily/Winged helix DNA-binding domain"/>
    <property type="match status" value="1"/>
</dbReference>
<dbReference type="RefSeq" id="WP_091845893.1">
    <property type="nucleotide sequence ID" value="NZ_FOCM01000006.1"/>
</dbReference>
<keyword evidence="4" id="KW-0804">Transcription</keyword>
<evidence type="ECO:0000256" key="4">
    <source>
        <dbReference type="ARBA" id="ARBA00023163"/>
    </source>
</evidence>
<dbReference type="GO" id="GO:0003677">
    <property type="term" value="F:DNA binding"/>
    <property type="evidence" value="ECO:0007669"/>
    <property type="project" value="UniProtKB-KW"/>
</dbReference>
<dbReference type="Pfam" id="PF00126">
    <property type="entry name" value="HTH_1"/>
    <property type="match status" value="1"/>
</dbReference>
<protein>
    <submittedName>
        <fullName evidence="6">DNA-binding transcriptional regulator, LysR family</fullName>
    </submittedName>
</protein>
<keyword evidence="7" id="KW-1185">Reference proteome</keyword>